<keyword evidence="2" id="KW-0472">Membrane</keyword>
<organism evidence="3 4">
    <name type="scientific">Paenibacillus roseus</name>
    <dbReference type="NCBI Taxonomy" id="2798579"/>
    <lineage>
        <taxon>Bacteria</taxon>
        <taxon>Bacillati</taxon>
        <taxon>Bacillota</taxon>
        <taxon>Bacilli</taxon>
        <taxon>Bacillales</taxon>
        <taxon>Paenibacillaceae</taxon>
        <taxon>Paenibacillus</taxon>
    </lineage>
</organism>
<dbReference type="NCBIfam" id="TIGR02854">
    <property type="entry name" value="spore_II_GA"/>
    <property type="match status" value="1"/>
</dbReference>
<dbReference type="Proteomes" id="UP000640274">
    <property type="component" value="Unassembled WGS sequence"/>
</dbReference>
<gene>
    <name evidence="3" type="primary">spoIIGA</name>
    <name evidence="3" type="ORF">JFN88_18330</name>
</gene>
<feature type="transmembrane region" description="Helical" evidence="2">
    <location>
        <begin position="90"/>
        <end position="109"/>
    </location>
</feature>
<accession>A0A934J4K5</accession>
<dbReference type="GO" id="GO:0004190">
    <property type="term" value="F:aspartic-type endopeptidase activity"/>
    <property type="evidence" value="ECO:0007669"/>
    <property type="project" value="InterPro"/>
</dbReference>
<dbReference type="GO" id="GO:0006508">
    <property type="term" value="P:proteolysis"/>
    <property type="evidence" value="ECO:0007669"/>
    <property type="project" value="InterPro"/>
</dbReference>
<evidence type="ECO:0000256" key="1">
    <source>
        <dbReference type="PIRSR" id="PIRSR018571-1"/>
    </source>
</evidence>
<feature type="active site" evidence="1">
    <location>
        <position position="185"/>
    </location>
</feature>
<evidence type="ECO:0000313" key="3">
    <source>
        <dbReference type="EMBL" id="MBJ6363164.1"/>
    </source>
</evidence>
<dbReference type="Pfam" id="PF03419">
    <property type="entry name" value="Peptidase_U4"/>
    <property type="match status" value="1"/>
</dbReference>
<dbReference type="GO" id="GO:0030436">
    <property type="term" value="P:asexual sporulation"/>
    <property type="evidence" value="ECO:0007669"/>
    <property type="project" value="InterPro"/>
</dbReference>
<feature type="transmembrane region" description="Helical" evidence="2">
    <location>
        <begin position="33"/>
        <end position="52"/>
    </location>
</feature>
<name>A0A934J4K5_9BACL</name>
<sequence>MVVYVDLVFLLNLLMDAAILLVTGWVRGVPVRWLRIALAAAIGAAYVVLMFVPPFASIFTLGVKFGLSLLMVWVAFGFNSLQSFINAVAAFYGVSFAAAGGMFGIYYLLQSRNEVWNGIWLMRTGGQGYGIRVGLIFLAVTFALALFLYKGVLNGRKRREQILNHLADVIVHIGGQEKRCRGLIDTGNHLYDPLTRTPVMVMEASLWQEDFPPSWLEKIKSAEVDKLIAGIGEEQCVWQDRLRLIPYRGVNRGTQFMLALKPDHIRIEQAGRSYESFKVLIGLDGGRLVSDGAYQAIIHPSLVEQATELKSQEA</sequence>
<feature type="transmembrane region" description="Helical" evidence="2">
    <location>
        <begin position="6"/>
        <end position="26"/>
    </location>
</feature>
<feature type="transmembrane region" description="Helical" evidence="2">
    <location>
        <begin position="129"/>
        <end position="149"/>
    </location>
</feature>
<dbReference type="InterPro" id="IPR005081">
    <property type="entry name" value="SpoIIGA"/>
</dbReference>
<keyword evidence="4" id="KW-1185">Reference proteome</keyword>
<reference evidence="3" key="1">
    <citation type="submission" date="2020-12" db="EMBL/GenBank/DDBJ databases">
        <authorList>
            <person name="Huq M.A."/>
        </authorList>
    </citation>
    <scope>NUCLEOTIDE SEQUENCE</scope>
    <source>
        <strain evidence="3">MAHUQ-46</strain>
    </source>
</reference>
<evidence type="ECO:0000313" key="4">
    <source>
        <dbReference type="Proteomes" id="UP000640274"/>
    </source>
</evidence>
<keyword evidence="2" id="KW-1133">Transmembrane helix</keyword>
<protein>
    <submittedName>
        <fullName evidence="3">Sigma-E processing peptidase SpoIIGA</fullName>
    </submittedName>
</protein>
<comment type="caution">
    <text evidence="3">The sequence shown here is derived from an EMBL/GenBank/DDBJ whole genome shotgun (WGS) entry which is preliminary data.</text>
</comment>
<evidence type="ECO:0000256" key="2">
    <source>
        <dbReference type="SAM" id="Phobius"/>
    </source>
</evidence>
<dbReference type="PIRSF" id="PIRSF018571">
    <property type="entry name" value="SpoIIGA"/>
    <property type="match status" value="1"/>
</dbReference>
<keyword evidence="2" id="KW-0812">Transmembrane</keyword>
<proteinExistence type="predicted"/>
<feature type="transmembrane region" description="Helical" evidence="2">
    <location>
        <begin position="58"/>
        <end position="78"/>
    </location>
</feature>
<dbReference type="AlphaFoldDB" id="A0A934J4K5"/>
<dbReference type="EMBL" id="JAELUP010000103">
    <property type="protein sequence ID" value="MBJ6363164.1"/>
    <property type="molecule type" value="Genomic_DNA"/>
</dbReference>